<feature type="region of interest" description="Disordered" evidence="5">
    <location>
        <begin position="53"/>
        <end position="77"/>
    </location>
</feature>
<feature type="compositionally biased region" description="Polar residues" evidence="5">
    <location>
        <begin position="885"/>
        <end position="903"/>
    </location>
</feature>
<evidence type="ECO:0000259" key="6">
    <source>
        <dbReference type="PROSITE" id="PS50219"/>
    </source>
</evidence>
<dbReference type="InterPro" id="IPR019452">
    <property type="entry name" value="VPS39/TGF_beta_rcpt-assoc_1"/>
</dbReference>
<proteinExistence type="inferred from homology"/>
<organism evidence="7 8">
    <name type="scientific">Lophiostoma macrostomum CBS 122681</name>
    <dbReference type="NCBI Taxonomy" id="1314788"/>
    <lineage>
        <taxon>Eukaryota</taxon>
        <taxon>Fungi</taxon>
        <taxon>Dikarya</taxon>
        <taxon>Ascomycota</taxon>
        <taxon>Pezizomycotina</taxon>
        <taxon>Dothideomycetes</taxon>
        <taxon>Pleosporomycetidae</taxon>
        <taxon>Pleosporales</taxon>
        <taxon>Lophiostomataceae</taxon>
        <taxon>Lophiostoma</taxon>
    </lineage>
</organism>
<evidence type="ECO:0000256" key="3">
    <source>
        <dbReference type="ARBA" id="ARBA00038201"/>
    </source>
</evidence>
<dbReference type="InterPro" id="IPR001180">
    <property type="entry name" value="CNH_dom"/>
</dbReference>
<name>A0A6A6THN0_9PLEO</name>
<evidence type="ECO:0000256" key="4">
    <source>
        <dbReference type="PROSITE-ProRule" id="PRU01006"/>
    </source>
</evidence>
<feature type="compositionally biased region" description="Polar residues" evidence="5">
    <location>
        <begin position="483"/>
        <end position="498"/>
    </location>
</feature>
<dbReference type="GO" id="GO:0006886">
    <property type="term" value="P:intracellular protein transport"/>
    <property type="evidence" value="ECO:0007669"/>
    <property type="project" value="UniProtKB-UniRule"/>
</dbReference>
<comment type="subcellular location">
    <subcellularLocation>
        <location evidence="1">Endomembrane system</location>
        <topology evidence="1">Peripheral membrane protein</topology>
    </subcellularLocation>
</comment>
<evidence type="ECO:0000313" key="7">
    <source>
        <dbReference type="EMBL" id="KAF2658428.1"/>
    </source>
</evidence>
<dbReference type="Pfam" id="PF10367">
    <property type="entry name" value="zf-Vps39_C"/>
    <property type="match status" value="1"/>
</dbReference>
<accession>A0A6A6THN0</accession>
<dbReference type="PROSITE" id="PS50236">
    <property type="entry name" value="CHCR"/>
    <property type="match status" value="1"/>
</dbReference>
<dbReference type="EMBL" id="MU004315">
    <property type="protein sequence ID" value="KAF2658428.1"/>
    <property type="molecule type" value="Genomic_DNA"/>
</dbReference>
<keyword evidence="2" id="KW-0472">Membrane</keyword>
<evidence type="ECO:0000256" key="5">
    <source>
        <dbReference type="SAM" id="MobiDB-lite"/>
    </source>
</evidence>
<dbReference type="Pfam" id="PF10366">
    <property type="entry name" value="Vps39_1"/>
    <property type="match status" value="1"/>
</dbReference>
<dbReference type="GO" id="GO:0034058">
    <property type="term" value="P:endosomal vesicle fusion"/>
    <property type="evidence" value="ECO:0007669"/>
    <property type="project" value="TreeGrafter"/>
</dbReference>
<evidence type="ECO:0000256" key="1">
    <source>
        <dbReference type="ARBA" id="ARBA00004184"/>
    </source>
</evidence>
<dbReference type="Proteomes" id="UP000799324">
    <property type="component" value="Unassembled WGS sequence"/>
</dbReference>
<dbReference type="InterPro" id="IPR032914">
    <property type="entry name" value="Vam6/VPS39/TRAP1"/>
</dbReference>
<feature type="repeat" description="CHCR" evidence="4">
    <location>
        <begin position="743"/>
        <end position="927"/>
    </location>
</feature>
<evidence type="ECO:0000256" key="2">
    <source>
        <dbReference type="ARBA" id="ARBA00023136"/>
    </source>
</evidence>
<dbReference type="PANTHER" id="PTHR12894:SF49">
    <property type="entry name" value="VAM6_VPS39-LIKE PROTEIN"/>
    <property type="match status" value="1"/>
</dbReference>
<dbReference type="OrthoDB" id="5325112at2759"/>
<comment type="similarity">
    <text evidence="3">Belongs to the VAM6/VPS39 family.</text>
</comment>
<sequence>MLSAFTARPIVELKQRDKSKIESILAYGDRVLVGLNTGSLRIYRVNEIIEEPEAEPAQNGHENGEEATPEPTTPKVKPADLLREEEKFSRRPIQQLAIIKEANILISLSDNHVSIHDLQTYALQEKLDKTRGATTFAVTSNIVKDPSTGIPSIMSRLAVAVKRKIILWTWQDMELNGDAAEITLIASVKSLTWATGTKIVAGMDPGFVMVDVESQEVQDINRPGALGEAGGQGGTRFGAVSSSGMGYMGMGSWVPKPLATRLNEGELLLAKDVNSLFIDKDGNPADKRQVPWPSAPEALAYSYPYMLALQPPSKGGLEVRNPDTLNLLQTIALPNANFLHVPQPNISLAHAGKGFLVASDRCIWRMGAQNYESQIDELVANGRYDEALSLLGMLEDTLLHDKEGRVREIMMLKAQALFDLRKYREAMDLFTEAKAPPVRVIALYPRSIAGNLSAAEVAQPPEIQTATEETQEETKTEGENSNEETQPTAPTPQSTISRTMMGRLTRGHKKVDSDAASVRSQVKDDGHDGIINGKSADAAPSDKNLEAKDLKFAVHALQSFLAQCRVQIKRYIDTDGSLKDPLPTPSDSQQDEYRPPFYYFIEEKESAEHVDWAAKLLEVAQLVDTTLFRAYMLASPSLAGPLFRLPNFCEPDVVNEKLYETGRYVDLIDFLHGKKLHRHALELLEKFGKNEADEEVTPALQGPQRTVGYLQQLPPEMIDLILEFVEWPLRTDPDLGMEVFLADTENAESLPRQQVLDFLQQIDLKLSVRYLEHVIEELNDQTPDFHQRLVDLFLERLKAGHDEFENDEARAKWRERLQTFLKTSANYNKVRVFKQLPPDDSDYFEARAIVLSKMGQHKQALQIYVFQLKDYAKAEEYCNQTYMSTPQPLSPTKSFRPSSTIPSTFDPEDTEPSIYHTLLSLYLNPPHPHQPNWPPALDLLSKHGARLPAANTLDLVPPTLPVKDLESYFRGRIRNANTVMNEERVVARLLGVEKAGIEAAVLLGDGKTDAHGRRIPGGLNRRVVIDEDRHCAVCHKRFGGSAIRVYPDNSVVHSGCLRGSIGKKNTTSGWR</sequence>
<dbReference type="InterPro" id="IPR000547">
    <property type="entry name" value="Clathrin_H-chain/VPS_repeat"/>
</dbReference>
<dbReference type="GO" id="GO:0006914">
    <property type="term" value="P:autophagy"/>
    <property type="evidence" value="ECO:0007669"/>
    <property type="project" value="TreeGrafter"/>
</dbReference>
<keyword evidence="8" id="KW-1185">Reference proteome</keyword>
<gene>
    <name evidence="7" type="ORF">K491DRAFT_713600</name>
</gene>
<feature type="region of interest" description="Disordered" evidence="5">
    <location>
        <begin position="885"/>
        <end position="907"/>
    </location>
</feature>
<feature type="domain" description="CNH" evidence="6">
    <location>
        <begin position="18"/>
        <end position="346"/>
    </location>
</feature>
<dbReference type="PROSITE" id="PS50219">
    <property type="entry name" value="CNH"/>
    <property type="match status" value="1"/>
</dbReference>
<dbReference type="PANTHER" id="PTHR12894">
    <property type="entry name" value="CNH DOMAIN CONTAINING"/>
    <property type="match status" value="1"/>
</dbReference>
<dbReference type="GO" id="GO:0012505">
    <property type="term" value="C:endomembrane system"/>
    <property type="evidence" value="ECO:0007669"/>
    <property type="project" value="UniProtKB-SubCell"/>
</dbReference>
<reference evidence="7" key="1">
    <citation type="journal article" date="2020" name="Stud. Mycol.">
        <title>101 Dothideomycetes genomes: a test case for predicting lifestyles and emergence of pathogens.</title>
        <authorList>
            <person name="Haridas S."/>
            <person name="Albert R."/>
            <person name="Binder M."/>
            <person name="Bloem J."/>
            <person name="Labutti K."/>
            <person name="Salamov A."/>
            <person name="Andreopoulos B."/>
            <person name="Baker S."/>
            <person name="Barry K."/>
            <person name="Bills G."/>
            <person name="Bluhm B."/>
            <person name="Cannon C."/>
            <person name="Castanera R."/>
            <person name="Culley D."/>
            <person name="Daum C."/>
            <person name="Ezra D."/>
            <person name="Gonzalez J."/>
            <person name="Henrissat B."/>
            <person name="Kuo A."/>
            <person name="Liang C."/>
            <person name="Lipzen A."/>
            <person name="Lutzoni F."/>
            <person name="Magnuson J."/>
            <person name="Mondo S."/>
            <person name="Nolan M."/>
            <person name="Ohm R."/>
            <person name="Pangilinan J."/>
            <person name="Park H.-J."/>
            <person name="Ramirez L."/>
            <person name="Alfaro M."/>
            <person name="Sun H."/>
            <person name="Tritt A."/>
            <person name="Yoshinaga Y."/>
            <person name="Zwiers L.-H."/>
            <person name="Turgeon B."/>
            <person name="Goodwin S."/>
            <person name="Spatafora J."/>
            <person name="Crous P."/>
            <person name="Grigoriev I."/>
        </authorList>
    </citation>
    <scope>NUCLEOTIDE SEQUENCE</scope>
    <source>
        <strain evidence="7">CBS 122681</strain>
    </source>
</reference>
<dbReference type="GO" id="GO:0000329">
    <property type="term" value="C:fungal-type vacuole membrane"/>
    <property type="evidence" value="ECO:0007669"/>
    <property type="project" value="TreeGrafter"/>
</dbReference>
<dbReference type="InterPro" id="IPR019453">
    <property type="entry name" value="VPS39/TGFA1_Znf"/>
</dbReference>
<dbReference type="AlphaFoldDB" id="A0A6A6THN0"/>
<evidence type="ECO:0000313" key="8">
    <source>
        <dbReference type="Proteomes" id="UP000799324"/>
    </source>
</evidence>
<protein>
    <submittedName>
        <fullName evidence="7">Vacuolar morphogenesis protein AvaB</fullName>
    </submittedName>
</protein>
<dbReference type="Pfam" id="PF23556">
    <property type="entry name" value="TPR_Vps41"/>
    <property type="match status" value="1"/>
</dbReference>
<feature type="region of interest" description="Disordered" evidence="5">
    <location>
        <begin position="455"/>
        <end position="537"/>
    </location>
</feature>
<dbReference type="Pfam" id="PF00780">
    <property type="entry name" value="CNH"/>
    <property type="match status" value="1"/>
</dbReference>